<gene>
    <name evidence="10" type="ORF">BOH78_1079</name>
</gene>
<comment type="similarity">
    <text evidence="1 5 6">Belongs to the peptidase S8 family.</text>
</comment>
<feature type="domain" description="Inhibitor I9" evidence="9">
    <location>
        <begin position="93"/>
        <end position="138"/>
    </location>
</feature>
<evidence type="ECO:0000259" key="9">
    <source>
        <dbReference type="Pfam" id="PF05922"/>
    </source>
</evidence>
<dbReference type="PANTHER" id="PTHR43806:SF13">
    <property type="entry name" value="SUBTILASE-TYPE PROTEINASE RRT12"/>
    <property type="match status" value="1"/>
</dbReference>
<dbReference type="GO" id="GO:0006508">
    <property type="term" value="P:proteolysis"/>
    <property type="evidence" value="ECO:0007669"/>
    <property type="project" value="UniProtKB-KW"/>
</dbReference>
<feature type="transmembrane region" description="Helical" evidence="7">
    <location>
        <begin position="42"/>
        <end position="62"/>
    </location>
</feature>
<keyword evidence="3 5" id="KW-0378">Hydrolase</keyword>
<feature type="active site" description="Charge relay system" evidence="5">
    <location>
        <position position="187"/>
    </location>
</feature>
<keyword evidence="4 5" id="KW-0720">Serine protease</keyword>
<evidence type="ECO:0000256" key="7">
    <source>
        <dbReference type="SAM" id="Phobius"/>
    </source>
</evidence>
<dbReference type="InterPro" id="IPR036852">
    <property type="entry name" value="Peptidase_S8/S53_dom_sf"/>
</dbReference>
<dbReference type="AlphaFoldDB" id="A0A1V2LRG7"/>
<evidence type="ECO:0000313" key="10">
    <source>
        <dbReference type="EMBL" id="ONH76431.1"/>
    </source>
</evidence>
<dbReference type="InterPro" id="IPR022398">
    <property type="entry name" value="Peptidase_S8_His-AS"/>
</dbReference>
<dbReference type="Pfam" id="PF00082">
    <property type="entry name" value="Peptidase_S8"/>
    <property type="match status" value="1"/>
</dbReference>
<dbReference type="EMBL" id="MQVM01000004">
    <property type="protein sequence ID" value="ONH76431.1"/>
    <property type="molecule type" value="Genomic_DNA"/>
</dbReference>
<name>A0A1V2LRG7_PICKU</name>
<accession>A0A1V2LRG7</accession>
<dbReference type="CDD" id="cd04077">
    <property type="entry name" value="Peptidases_S8_PCSK9_ProteinaseK_like"/>
    <property type="match status" value="1"/>
</dbReference>
<comment type="caution">
    <text evidence="10">The sequence shown here is derived from an EMBL/GenBank/DDBJ whole genome shotgun (WGS) entry which is preliminary data.</text>
</comment>
<evidence type="ECO:0000256" key="1">
    <source>
        <dbReference type="ARBA" id="ARBA00011073"/>
    </source>
</evidence>
<evidence type="ECO:0000313" key="11">
    <source>
        <dbReference type="Proteomes" id="UP000189274"/>
    </source>
</evidence>
<dbReference type="InterPro" id="IPR023827">
    <property type="entry name" value="Peptidase_S8_Asp-AS"/>
</dbReference>
<evidence type="ECO:0000256" key="2">
    <source>
        <dbReference type="ARBA" id="ARBA00022670"/>
    </source>
</evidence>
<dbReference type="InterPro" id="IPR023828">
    <property type="entry name" value="Peptidase_S8_Ser-AS"/>
</dbReference>
<dbReference type="Gene3D" id="3.40.50.200">
    <property type="entry name" value="Peptidase S8/S53 domain"/>
    <property type="match status" value="1"/>
</dbReference>
<reference evidence="11" key="1">
    <citation type="journal article" date="2017" name="Genome Announc.">
        <title>Genome sequences of Cyberlindnera fabianii 65, Pichia kudriavzevii 129, and Saccharomyces cerevisiae 131 isolated from fermented masau fruits in Zimbabwe.</title>
        <authorList>
            <person name="van Rijswijck I.M.H."/>
            <person name="Derks M.F.L."/>
            <person name="Abee T."/>
            <person name="de Ridder D."/>
            <person name="Smid E.J."/>
        </authorList>
    </citation>
    <scope>NUCLEOTIDE SEQUENCE [LARGE SCALE GENOMIC DNA]</scope>
    <source>
        <strain evidence="11">129</strain>
    </source>
</reference>
<dbReference type="PROSITE" id="PS00136">
    <property type="entry name" value="SUBTILASE_ASP"/>
    <property type="match status" value="1"/>
</dbReference>
<dbReference type="InterPro" id="IPR015500">
    <property type="entry name" value="Peptidase_S8_subtilisin-rel"/>
</dbReference>
<evidence type="ECO:0000256" key="4">
    <source>
        <dbReference type="ARBA" id="ARBA00022825"/>
    </source>
</evidence>
<feature type="active site" description="Charge relay system" evidence="5">
    <location>
        <position position="219"/>
    </location>
</feature>
<protein>
    <submittedName>
        <fullName evidence="10">Subtilase-type proteinase RRT12</fullName>
    </submittedName>
</protein>
<dbReference type="InterPro" id="IPR034193">
    <property type="entry name" value="PCSK9_ProteinaseK-like"/>
</dbReference>
<dbReference type="SUPFAM" id="SSF54897">
    <property type="entry name" value="Protease propeptides/inhibitors"/>
    <property type="match status" value="1"/>
</dbReference>
<feature type="domain" description="Peptidase S8/S53" evidence="8">
    <location>
        <begin position="178"/>
        <end position="407"/>
    </location>
</feature>
<dbReference type="InterPro" id="IPR050131">
    <property type="entry name" value="Peptidase_S8_subtilisin-like"/>
</dbReference>
<dbReference type="PRINTS" id="PR00723">
    <property type="entry name" value="SUBTILISIN"/>
</dbReference>
<keyword evidence="7" id="KW-0812">Transmembrane</keyword>
<keyword evidence="2 5" id="KW-0645">Protease</keyword>
<dbReference type="PANTHER" id="PTHR43806">
    <property type="entry name" value="PEPTIDASE S8"/>
    <property type="match status" value="1"/>
</dbReference>
<feature type="active site" description="Charge relay system" evidence="5">
    <location>
        <position position="376"/>
    </location>
</feature>
<dbReference type="FunFam" id="3.40.50.200:FF:000007">
    <property type="entry name" value="Subtilisin-like serine protease"/>
    <property type="match status" value="1"/>
</dbReference>
<evidence type="ECO:0000256" key="5">
    <source>
        <dbReference type="PROSITE-ProRule" id="PRU01240"/>
    </source>
</evidence>
<evidence type="ECO:0000256" key="6">
    <source>
        <dbReference type="RuleBase" id="RU003355"/>
    </source>
</evidence>
<evidence type="ECO:0000259" key="8">
    <source>
        <dbReference type="Pfam" id="PF00082"/>
    </source>
</evidence>
<keyword evidence="7" id="KW-0472">Membrane</keyword>
<proteinExistence type="inferred from homology"/>
<dbReference type="PROSITE" id="PS00138">
    <property type="entry name" value="SUBTILASE_SER"/>
    <property type="match status" value="1"/>
</dbReference>
<dbReference type="PROSITE" id="PS00137">
    <property type="entry name" value="SUBTILASE_HIS"/>
    <property type="match status" value="1"/>
</dbReference>
<keyword evidence="7" id="KW-1133">Transmembrane helix</keyword>
<dbReference type="VEuPathDB" id="FungiDB:C5L36_0C09270"/>
<sequence>MSVHNKLCDPEFNKIQTKAIKLNFPVDSDMEKEETKKKKMKLPSIFFSCLLLFTCVTCLPVYNKRERYLIQLKDPDSVEILCLQDDSVTSFSHLRKEIKKVFSFGKFEGFVGEFSKDIIDRIARNPLVEKITQDFAIQAFDKVIYQEDAPSHLVRLSQKAPVEEVTDTTYYYGEESQGQDVTVYIVDTGVFVEHPDFEGRATLGPNFSTDKSNIDYIGHGTHVAGIVGSKTYGVAKKVNIHSVKVLDRLGQGSLSSVIAGLEYAVKHSENIGNKGVVNLSLGAAKSAILDSAVKAAYDAGLLVVAAAGNNNRNACQTSPAGSTYTLTVGAIDDKSDTIASFSNFGSCVDIFASGVEVHSLNVDKDDNDEQVLSGTSMASPSVAGLAATMLEQGVPPERIKEEMLNIAIWNAIPHSDIKLKSSTHNTIVYNGFGRDVTRVTAS</sequence>
<organism evidence="10 11">
    <name type="scientific">Pichia kudriavzevii</name>
    <name type="common">Yeast</name>
    <name type="synonym">Issatchenkia orientalis</name>
    <dbReference type="NCBI Taxonomy" id="4909"/>
    <lineage>
        <taxon>Eukaryota</taxon>
        <taxon>Fungi</taxon>
        <taxon>Dikarya</taxon>
        <taxon>Ascomycota</taxon>
        <taxon>Saccharomycotina</taxon>
        <taxon>Pichiomycetes</taxon>
        <taxon>Pichiales</taxon>
        <taxon>Pichiaceae</taxon>
        <taxon>Pichia</taxon>
    </lineage>
</organism>
<dbReference type="GO" id="GO:0004252">
    <property type="term" value="F:serine-type endopeptidase activity"/>
    <property type="evidence" value="ECO:0007669"/>
    <property type="project" value="UniProtKB-UniRule"/>
</dbReference>
<dbReference type="SUPFAM" id="SSF52743">
    <property type="entry name" value="Subtilisin-like"/>
    <property type="match status" value="1"/>
</dbReference>
<evidence type="ECO:0000256" key="3">
    <source>
        <dbReference type="ARBA" id="ARBA00022801"/>
    </source>
</evidence>
<dbReference type="Pfam" id="PF05922">
    <property type="entry name" value="Inhibitor_I9"/>
    <property type="match status" value="1"/>
</dbReference>
<dbReference type="InterPro" id="IPR000209">
    <property type="entry name" value="Peptidase_S8/S53_dom"/>
</dbReference>
<dbReference type="Proteomes" id="UP000189274">
    <property type="component" value="Unassembled WGS sequence"/>
</dbReference>
<dbReference type="InterPro" id="IPR010259">
    <property type="entry name" value="S8pro/Inhibitor_I9"/>
</dbReference>
<dbReference type="PROSITE" id="PS51892">
    <property type="entry name" value="SUBTILASE"/>
    <property type="match status" value="1"/>
</dbReference>